<sequence>MTELERGERLQIMLSAEELEAVENWRFEKRMPSRAAAVRELLRRGLAAEGFAMAKSGVRSRDFGVIESGSDEPAIDPGDGSISRE</sequence>
<proteinExistence type="predicted"/>
<name>A0A942E3T0_9HYPH</name>
<dbReference type="RefSeq" id="WP_188255833.1">
    <property type="nucleotide sequence ID" value="NZ_JABVCF010000008.1"/>
</dbReference>
<evidence type="ECO:0000313" key="3">
    <source>
        <dbReference type="Proteomes" id="UP000680348"/>
    </source>
</evidence>
<keyword evidence="3" id="KW-1185">Reference proteome</keyword>
<evidence type="ECO:0000256" key="1">
    <source>
        <dbReference type="SAM" id="MobiDB-lite"/>
    </source>
</evidence>
<accession>A0A942E3T0</accession>
<comment type="caution">
    <text evidence="2">The sequence shown here is derived from an EMBL/GenBank/DDBJ whole genome shotgun (WGS) entry which is preliminary data.</text>
</comment>
<dbReference type="EMBL" id="JAGWCR010000008">
    <property type="protein sequence ID" value="MBS3650070.1"/>
    <property type="molecule type" value="Genomic_DNA"/>
</dbReference>
<dbReference type="AlphaFoldDB" id="A0A942E3T0"/>
<reference evidence="2" key="1">
    <citation type="submission" date="2021-04" db="EMBL/GenBank/DDBJ databases">
        <title>Pseudaminobacter soli sp. nov., isolated from paddy soil contaminated by heavy metals.</title>
        <authorList>
            <person name="Zhang K."/>
        </authorList>
    </citation>
    <scope>NUCLEOTIDE SEQUENCE</scope>
    <source>
        <strain evidence="2">19-2017</strain>
    </source>
</reference>
<evidence type="ECO:0008006" key="4">
    <source>
        <dbReference type="Google" id="ProtNLM"/>
    </source>
</evidence>
<organism evidence="2 3">
    <name type="scientific">Pseudaminobacter soli</name>
    <name type="common">ex Zhang et al. 2022</name>
    <dbReference type="NCBI Taxonomy" id="2831468"/>
    <lineage>
        <taxon>Bacteria</taxon>
        <taxon>Pseudomonadati</taxon>
        <taxon>Pseudomonadota</taxon>
        <taxon>Alphaproteobacteria</taxon>
        <taxon>Hyphomicrobiales</taxon>
        <taxon>Phyllobacteriaceae</taxon>
        <taxon>Pseudaminobacter</taxon>
    </lineage>
</organism>
<dbReference type="Proteomes" id="UP000680348">
    <property type="component" value="Unassembled WGS sequence"/>
</dbReference>
<gene>
    <name evidence="2" type="ORF">KEU06_15770</name>
</gene>
<protein>
    <recommendedName>
        <fullName evidence="4">Ribbon-helix-helix protein, CopG family</fullName>
    </recommendedName>
</protein>
<feature type="region of interest" description="Disordered" evidence="1">
    <location>
        <begin position="64"/>
        <end position="85"/>
    </location>
</feature>
<evidence type="ECO:0000313" key="2">
    <source>
        <dbReference type="EMBL" id="MBS3650070.1"/>
    </source>
</evidence>